<dbReference type="PROSITE" id="PS00531">
    <property type="entry name" value="RNASE_T2_2"/>
    <property type="match status" value="1"/>
</dbReference>
<evidence type="ECO:0000313" key="7">
    <source>
        <dbReference type="EMBL" id="KIL71546.1"/>
    </source>
</evidence>
<gene>
    <name evidence="7" type="ORF">M378DRAFT_227652</name>
</gene>
<feature type="chain" id="PRO_5002174319" description="ribonuclease T2" evidence="6">
    <location>
        <begin position="17"/>
        <end position="284"/>
    </location>
</feature>
<evidence type="ECO:0000256" key="2">
    <source>
        <dbReference type="ARBA" id="ARBA00012571"/>
    </source>
</evidence>
<dbReference type="GO" id="GO:0006401">
    <property type="term" value="P:RNA catabolic process"/>
    <property type="evidence" value="ECO:0007669"/>
    <property type="project" value="TreeGrafter"/>
</dbReference>
<comment type="similarity">
    <text evidence="1 5">Belongs to the RNase T2 family.</text>
</comment>
<dbReference type="InterPro" id="IPR033697">
    <property type="entry name" value="Ribonuclease_T2_eukaryotic"/>
</dbReference>
<keyword evidence="8" id="KW-1185">Reference proteome</keyword>
<dbReference type="PANTHER" id="PTHR11240:SF22">
    <property type="entry name" value="RIBONUCLEASE T2"/>
    <property type="match status" value="1"/>
</dbReference>
<dbReference type="InParanoid" id="A0A0C2XPM8"/>
<dbReference type="GO" id="GO:0033897">
    <property type="term" value="F:ribonuclease T2 activity"/>
    <property type="evidence" value="ECO:0007669"/>
    <property type="project" value="UniProtKB-EC"/>
</dbReference>
<dbReference type="GO" id="GO:0003723">
    <property type="term" value="F:RNA binding"/>
    <property type="evidence" value="ECO:0007669"/>
    <property type="project" value="InterPro"/>
</dbReference>
<reference evidence="7 8" key="1">
    <citation type="submission" date="2014-04" db="EMBL/GenBank/DDBJ databases">
        <title>Evolutionary Origins and Diversification of the Mycorrhizal Mutualists.</title>
        <authorList>
            <consortium name="DOE Joint Genome Institute"/>
            <consortium name="Mycorrhizal Genomics Consortium"/>
            <person name="Kohler A."/>
            <person name="Kuo A."/>
            <person name="Nagy L.G."/>
            <person name="Floudas D."/>
            <person name="Copeland A."/>
            <person name="Barry K.W."/>
            <person name="Cichocki N."/>
            <person name="Veneault-Fourrey C."/>
            <person name="LaButti K."/>
            <person name="Lindquist E.A."/>
            <person name="Lipzen A."/>
            <person name="Lundell T."/>
            <person name="Morin E."/>
            <person name="Murat C."/>
            <person name="Riley R."/>
            <person name="Ohm R."/>
            <person name="Sun H."/>
            <person name="Tunlid A."/>
            <person name="Henrissat B."/>
            <person name="Grigoriev I.V."/>
            <person name="Hibbett D.S."/>
            <person name="Martin F."/>
        </authorList>
    </citation>
    <scope>NUCLEOTIDE SEQUENCE [LARGE SCALE GENOMIC DNA]</scope>
    <source>
        <strain evidence="7 8">Koide BX008</strain>
    </source>
</reference>
<dbReference type="GO" id="GO:0005576">
    <property type="term" value="C:extracellular region"/>
    <property type="evidence" value="ECO:0007669"/>
    <property type="project" value="TreeGrafter"/>
</dbReference>
<organism evidence="7 8">
    <name type="scientific">Amanita muscaria (strain Koide BX008)</name>
    <dbReference type="NCBI Taxonomy" id="946122"/>
    <lineage>
        <taxon>Eukaryota</taxon>
        <taxon>Fungi</taxon>
        <taxon>Dikarya</taxon>
        <taxon>Basidiomycota</taxon>
        <taxon>Agaricomycotina</taxon>
        <taxon>Agaricomycetes</taxon>
        <taxon>Agaricomycetidae</taxon>
        <taxon>Agaricales</taxon>
        <taxon>Pluteineae</taxon>
        <taxon>Amanitaceae</taxon>
        <taxon>Amanita</taxon>
    </lineage>
</organism>
<dbReference type="Proteomes" id="UP000054549">
    <property type="component" value="Unassembled WGS sequence"/>
</dbReference>
<sequence>MLLGALLSALAVLSSASPARQLSGLLQKRSASISSGCGTSGTPSCTNTTAMNTCCFESPGGLLLLTQFWDFNPTTGPTNSWTIHGLWPDHCDGTFDSNCDPSRDYTNIAGLLTDQGASDTLAFMQTYWKNINGNDEQLWEVSQKGLYVAAQLLIIRKHEWATHGTCMSTLHTSCLPPGSPTGAEAVAFYQTVVGLFKNFDIYNSLAAAGITPSTSATYSLSTLQSALKTAFGVTPAFYCSSGSLNQVYVYFHLQGSVIDGAFDPIDAPFAGSCSSSGIKYPPKS</sequence>
<feature type="active site" evidence="4">
    <location>
        <position position="159"/>
    </location>
</feature>
<dbReference type="InterPro" id="IPR033130">
    <property type="entry name" value="RNase_T2_His_AS_2"/>
</dbReference>
<dbReference type="InterPro" id="IPR036430">
    <property type="entry name" value="RNase_T2-like_sf"/>
</dbReference>
<keyword evidence="3" id="KW-1015">Disulfide bond</keyword>
<proteinExistence type="inferred from homology"/>
<dbReference type="PROSITE" id="PS00530">
    <property type="entry name" value="RNASE_T2_1"/>
    <property type="match status" value="1"/>
</dbReference>
<dbReference type="HOGENOM" id="CLU_037966_1_0_1"/>
<dbReference type="EC" id="4.6.1.19" evidence="2"/>
<evidence type="ECO:0000313" key="8">
    <source>
        <dbReference type="Proteomes" id="UP000054549"/>
    </source>
</evidence>
<dbReference type="Pfam" id="PF00445">
    <property type="entry name" value="Ribonuclease_T2"/>
    <property type="match status" value="2"/>
</dbReference>
<evidence type="ECO:0000256" key="4">
    <source>
        <dbReference type="PIRSR" id="PIRSR633697-1"/>
    </source>
</evidence>
<evidence type="ECO:0000256" key="1">
    <source>
        <dbReference type="ARBA" id="ARBA00007469"/>
    </source>
</evidence>
<name>A0A0C2XPM8_AMAMK</name>
<accession>A0A0C2XPM8</accession>
<dbReference type="SUPFAM" id="SSF55895">
    <property type="entry name" value="Ribonuclease Rh-like"/>
    <property type="match status" value="1"/>
</dbReference>
<dbReference type="PANTHER" id="PTHR11240">
    <property type="entry name" value="RIBONUCLEASE T2"/>
    <property type="match status" value="1"/>
</dbReference>
<evidence type="ECO:0000256" key="3">
    <source>
        <dbReference type="ARBA" id="ARBA00023157"/>
    </source>
</evidence>
<dbReference type="CDD" id="cd01061">
    <property type="entry name" value="RNase_T2_euk"/>
    <property type="match status" value="1"/>
</dbReference>
<keyword evidence="6" id="KW-0732">Signal</keyword>
<evidence type="ECO:0000256" key="6">
    <source>
        <dbReference type="SAM" id="SignalP"/>
    </source>
</evidence>
<dbReference type="OrthoDB" id="435754at2759"/>
<protein>
    <recommendedName>
        <fullName evidence="2">ribonuclease T2</fullName>
        <ecNumber evidence="2">4.6.1.19</ecNumber>
    </recommendedName>
</protein>
<feature type="active site" evidence="4">
    <location>
        <position position="163"/>
    </location>
</feature>
<feature type="active site" evidence="4">
    <location>
        <position position="84"/>
    </location>
</feature>
<evidence type="ECO:0000256" key="5">
    <source>
        <dbReference type="RuleBase" id="RU004328"/>
    </source>
</evidence>
<dbReference type="InterPro" id="IPR001568">
    <property type="entry name" value="RNase_T2-like"/>
</dbReference>
<dbReference type="InterPro" id="IPR018188">
    <property type="entry name" value="RNase_T2_His_AS_1"/>
</dbReference>
<feature type="signal peptide" evidence="6">
    <location>
        <begin position="1"/>
        <end position="16"/>
    </location>
</feature>
<dbReference type="AlphaFoldDB" id="A0A0C2XPM8"/>
<dbReference type="Gene3D" id="3.90.730.10">
    <property type="entry name" value="Ribonuclease T2-like"/>
    <property type="match status" value="1"/>
</dbReference>
<dbReference type="EMBL" id="KN818222">
    <property type="protein sequence ID" value="KIL71546.1"/>
    <property type="molecule type" value="Genomic_DNA"/>
</dbReference>